<dbReference type="EnsemblPlants" id="AUR62002776-RA">
    <property type="protein sequence ID" value="AUR62002776-RA:cds"/>
    <property type="gene ID" value="AUR62002776"/>
</dbReference>
<accession>A0A803KUR8</accession>
<evidence type="ECO:0000256" key="1">
    <source>
        <dbReference type="SAM" id="Coils"/>
    </source>
</evidence>
<name>A0A803KUR8_CHEQI</name>
<organism evidence="2 3">
    <name type="scientific">Chenopodium quinoa</name>
    <name type="common">Quinoa</name>
    <dbReference type="NCBI Taxonomy" id="63459"/>
    <lineage>
        <taxon>Eukaryota</taxon>
        <taxon>Viridiplantae</taxon>
        <taxon>Streptophyta</taxon>
        <taxon>Embryophyta</taxon>
        <taxon>Tracheophyta</taxon>
        <taxon>Spermatophyta</taxon>
        <taxon>Magnoliopsida</taxon>
        <taxon>eudicotyledons</taxon>
        <taxon>Gunneridae</taxon>
        <taxon>Pentapetalae</taxon>
        <taxon>Caryophyllales</taxon>
        <taxon>Chenopodiaceae</taxon>
        <taxon>Chenopodioideae</taxon>
        <taxon>Atripliceae</taxon>
        <taxon>Chenopodium</taxon>
    </lineage>
</organism>
<reference evidence="2" key="2">
    <citation type="submission" date="2021-03" db="UniProtKB">
        <authorList>
            <consortium name="EnsemblPlants"/>
        </authorList>
    </citation>
    <scope>IDENTIFICATION</scope>
</reference>
<dbReference type="OMA" id="WERMEMA"/>
<reference evidence="2" key="1">
    <citation type="journal article" date="2017" name="Nature">
        <title>The genome of Chenopodium quinoa.</title>
        <authorList>
            <person name="Jarvis D.E."/>
            <person name="Ho Y.S."/>
            <person name="Lightfoot D.J."/>
            <person name="Schmoeckel S.M."/>
            <person name="Li B."/>
            <person name="Borm T.J.A."/>
            <person name="Ohyanagi H."/>
            <person name="Mineta K."/>
            <person name="Michell C.T."/>
            <person name="Saber N."/>
            <person name="Kharbatia N.M."/>
            <person name="Rupper R.R."/>
            <person name="Sharp A.R."/>
            <person name="Dally N."/>
            <person name="Boughton B.A."/>
            <person name="Woo Y.H."/>
            <person name="Gao G."/>
            <person name="Schijlen E.G.W.M."/>
            <person name="Guo X."/>
            <person name="Momin A.A."/>
            <person name="Negrao S."/>
            <person name="Al-Babili S."/>
            <person name="Gehring C."/>
            <person name="Roessner U."/>
            <person name="Jung C."/>
            <person name="Murphy K."/>
            <person name="Arold S.T."/>
            <person name="Gojobori T."/>
            <person name="van der Linden C.G."/>
            <person name="van Loo E.N."/>
            <person name="Jellen E.N."/>
            <person name="Maughan P.J."/>
            <person name="Tester M."/>
        </authorList>
    </citation>
    <scope>NUCLEOTIDE SEQUENCE [LARGE SCALE GENOMIC DNA]</scope>
    <source>
        <strain evidence="2">cv. PI 614886</strain>
    </source>
</reference>
<proteinExistence type="predicted"/>
<dbReference type="Proteomes" id="UP000596660">
    <property type="component" value="Unplaced"/>
</dbReference>
<dbReference type="AlphaFoldDB" id="A0A803KUR8"/>
<sequence length="351" mass="39203">MELMLRILPTLNLLPPAQPNISDQSAAHTVTTIVGGSDTSATGLIYQSNQWIERPNEMMPEVVLNGFSVPPGYSGDKWHPAIDVCWNESMITDDPMHGGTLGYRLLSNLTLPMDRPGGVIGPLAAMHMHNMMKAVMSGSELVEMYRYYQRQHHQASASQNALQTALDNADKALQNLKEAKERDDLEMSSLRDRASKVGDLELEVQQLKTQITEKNKVIIRVPTLEKDLEASKASIHDLEEKVKKLEADKPGVRQRAVRRFLTSQEFCTRLQNCFDGGWTAAQRCIAHAVAWKKEDWTAVEKAFNEEVFKIPSGFEEQEFADEYLFNLAPADDEGVSDPNILDCPTFGGTQA</sequence>
<evidence type="ECO:0000313" key="3">
    <source>
        <dbReference type="Proteomes" id="UP000596660"/>
    </source>
</evidence>
<protein>
    <submittedName>
        <fullName evidence="2">Uncharacterized protein</fullName>
    </submittedName>
</protein>
<keyword evidence="3" id="KW-1185">Reference proteome</keyword>
<keyword evidence="1" id="KW-0175">Coiled coil</keyword>
<feature type="coiled-coil region" evidence="1">
    <location>
        <begin position="159"/>
        <end position="255"/>
    </location>
</feature>
<evidence type="ECO:0000313" key="2">
    <source>
        <dbReference type="EnsemblPlants" id="AUR62002776-RA:cds"/>
    </source>
</evidence>
<dbReference type="Gramene" id="AUR62002776-RA">
    <property type="protein sequence ID" value="AUR62002776-RA:cds"/>
    <property type="gene ID" value="AUR62002776"/>
</dbReference>